<evidence type="ECO:0000256" key="11">
    <source>
        <dbReference type="ARBA" id="ARBA00049047"/>
    </source>
</evidence>
<evidence type="ECO:0000256" key="4">
    <source>
        <dbReference type="ARBA" id="ARBA00009982"/>
    </source>
</evidence>
<dbReference type="PANTHER" id="PTHR48077">
    <property type="entry name" value="TRYPTOPHAN SYNTHASE-RELATED"/>
    <property type="match status" value="1"/>
</dbReference>
<evidence type="ECO:0000259" key="13">
    <source>
        <dbReference type="Pfam" id="PF00291"/>
    </source>
</evidence>
<dbReference type="NCBIfam" id="NF009057">
    <property type="entry name" value="PRK12391.1"/>
    <property type="match status" value="1"/>
</dbReference>
<dbReference type="UniPathway" id="UPA00035">
    <property type="reaction ID" value="UER00044"/>
</dbReference>
<dbReference type="GO" id="GO:0052684">
    <property type="term" value="F:L-serine hydro-lyase (adding indole, L-tryptophan-forming) activity"/>
    <property type="evidence" value="ECO:0007669"/>
    <property type="project" value="TreeGrafter"/>
</dbReference>
<dbReference type="PIRSF" id="PIRSF001413">
    <property type="entry name" value="Trp_syn_beta"/>
    <property type="match status" value="1"/>
</dbReference>
<keyword evidence="7 12" id="KW-0822">Tryptophan biosynthesis</keyword>
<dbReference type="RefSeq" id="WP_123400809.1">
    <property type="nucleotide sequence ID" value="NZ_RJVI01000001.1"/>
</dbReference>
<keyword evidence="9 12" id="KW-0057">Aromatic amino acid biosynthesis</keyword>
<dbReference type="GO" id="GO:0005737">
    <property type="term" value="C:cytoplasm"/>
    <property type="evidence" value="ECO:0007669"/>
    <property type="project" value="TreeGrafter"/>
</dbReference>
<dbReference type="GO" id="GO:0030170">
    <property type="term" value="F:pyridoxal phosphate binding"/>
    <property type="evidence" value="ECO:0007669"/>
    <property type="project" value="InterPro"/>
</dbReference>
<evidence type="ECO:0000256" key="7">
    <source>
        <dbReference type="ARBA" id="ARBA00022822"/>
    </source>
</evidence>
<evidence type="ECO:0000256" key="6">
    <source>
        <dbReference type="ARBA" id="ARBA00022605"/>
    </source>
</evidence>
<keyword evidence="8 12" id="KW-0663">Pyridoxal phosphate</keyword>
<sequence>MSQIKILLDEHEIPTHWYNVVADMPNPPAPPLGPDGKPVGPEQLGAIFPPQLIEQEVSAERWIPIPEPVREAYRLWRPSPLYRARRLEEALGTPARIYYKYEGVSPAGSHKPNTALPQAYYNREAGVHRLTTETGAGQWGSSLALAGRLFGVDVRVYMVRVSYEQKPYRRSMMQTWGAEVLASPTDRTEAGRKVLAEHPDSPGSLGIAISEAVEEAATRDDTNYALGSVLNHVLLHQTVIGLEAKKQLEKAGEYPDAIFAACGGGSNFGGIAFPFLADKAAGREVRLVAVEPTSCPTLTRGHYAYDFGDTVGLTPLLRMYTLGHDFVPPAIHAGGLRYHGDSPLVSQLHAEGIVEAVAVPQVATFEAGVLFARCEGIIPAPESSHAIRACIDEALRCKETGEAKTLLFNLSGHGHFDMAAYDKYFSGELEDYEYPQEAIEAALERLPKVG</sequence>
<dbReference type="InterPro" id="IPR006653">
    <property type="entry name" value="Trp_synth_b_CS"/>
</dbReference>
<evidence type="ECO:0000256" key="2">
    <source>
        <dbReference type="ARBA" id="ARBA00002786"/>
    </source>
</evidence>
<proteinExistence type="inferred from homology"/>
<dbReference type="PANTHER" id="PTHR48077:SF6">
    <property type="entry name" value="TRYPTOPHAN SYNTHASE"/>
    <property type="match status" value="1"/>
</dbReference>
<dbReference type="EMBL" id="RJVI01000001">
    <property type="protein sequence ID" value="ROR35174.1"/>
    <property type="molecule type" value="Genomic_DNA"/>
</dbReference>
<evidence type="ECO:0000313" key="14">
    <source>
        <dbReference type="EMBL" id="ROR35174.1"/>
    </source>
</evidence>
<dbReference type="Proteomes" id="UP000276634">
    <property type="component" value="Unassembled WGS sequence"/>
</dbReference>
<accession>A0A3N1Y8N2</accession>
<dbReference type="AlphaFoldDB" id="A0A3N1Y8N2"/>
<dbReference type="Gene3D" id="3.40.50.1100">
    <property type="match status" value="2"/>
</dbReference>
<evidence type="ECO:0000256" key="5">
    <source>
        <dbReference type="ARBA" id="ARBA00011270"/>
    </source>
</evidence>
<dbReference type="NCBIfam" id="TIGR01415">
    <property type="entry name" value="trpB_rel"/>
    <property type="match status" value="1"/>
</dbReference>
<comment type="function">
    <text evidence="2 12">The beta subunit is responsible for the synthesis of L-tryptophan from indole and L-serine.</text>
</comment>
<dbReference type="EC" id="4.2.1.20" evidence="12"/>
<dbReference type="SUPFAM" id="SSF53686">
    <property type="entry name" value="Tryptophan synthase beta subunit-like PLP-dependent enzymes"/>
    <property type="match status" value="1"/>
</dbReference>
<comment type="caution">
    <text evidence="14">The sequence shown here is derived from an EMBL/GenBank/DDBJ whole genome shotgun (WGS) entry which is preliminary data.</text>
</comment>
<dbReference type="PROSITE" id="PS00168">
    <property type="entry name" value="TRP_SYNTHASE_BETA"/>
    <property type="match status" value="1"/>
</dbReference>
<name>A0A3N1Y8N2_9GAMM</name>
<keyword evidence="10 12" id="KW-0456">Lyase</keyword>
<comment type="catalytic activity">
    <reaction evidence="11 12">
        <text>(1S,2R)-1-C-(indol-3-yl)glycerol 3-phosphate + L-serine = D-glyceraldehyde 3-phosphate + L-tryptophan + H2O</text>
        <dbReference type="Rhea" id="RHEA:10532"/>
        <dbReference type="ChEBI" id="CHEBI:15377"/>
        <dbReference type="ChEBI" id="CHEBI:33384"/>
        <dbReference type="ChEBI" id="CHEBI:57912"/>
        <dbReference type="ChEBI" id="CHEBI:58866"/>
        <dbReference type="ChEBI" id="CHEBI:59776"/>
        <dbReference type="EC" id="4.2.1.20"/>
    </reaction>
</comment>
<protein>
    <recommendedName>
        <fullName evidence="12">Tryptophan synthase beta chain</fullName>
        <ecNumber evidence="12">4.2.1.20</ecNumber>
    </recommendedName>
</protein>
<keyword evidence="6 12" id="KW-0028">Amino-acid biosynthesis</keyword>
<dbReference type="PIRSF" id="PIRSF500824">
    <property type="entry name" value="TrpB_prok"/>
    <property type="match status" value="1"/>
</dbReference>
<dbReference type="GO" id="GO:0004834">
    <property type="term" value="F:tryptophan synthase activity"/>
    <property type="evidence" value="ECO:0007669"/>
    <property type="project" value="UniProtKB-UniRule"/>
</dbReference>
<reference evidence="14 15" key="1">
    <citation type="submission" date="2018-11" db="EMBL/GenBank/DDBJ databases">
        <title>Genomic Encyclopedia of Type Strains, Phase IV (KMG-IV): sequencing the most valuable type-strain genomes for metagenomic binning, comparative biology and taxonomic classification.</title>
        <authorList>
            <person name="Goeker M."/>
        </authorList>
    </citation>
    <scope>NUCLEOTIDE SEQUENCE [LARGE SCALE GENOMIC DNA]</scope>
    <source>
        <strain evidence="14 15">DSM 100275</strain>
    </source>
</reference>
<comment type="pathway">
    <text evidence="3 12">Amino-acid biosynthesis; L-tryptophan biosynthesis; L-tryptophan from chorismate: step 5/5.</text>
</comment>
<feature type="modified residue" description="N6-(pyridoxal phosphate)lysine" evidence="12">
    <location>
        <position position="111"/>
    </location>
</feature>
<feature type="domain" description="Tryptophan synthase beta chain-like PALP" evidence="13">
    <location>
        <begin position="76"/>
        <end position="412"/>
    </location>
</feature>
<dbReference type="InterPro" id="IPR006316">
    <property type="entry name" value="Trp_synth_b-like"/>
</dbReference>
<dbReference type="InterPro" id="IPR036052">
    <property type="entry name" value="TrpB-like_PALP_sf"/>
</dbReference>
<comment type="cofactor">
    <cofactor evidence="1 12">
        <name>pyridoxal 5'-phosphate</name>
        <dbReference type="ChEBI" id="CHEBI:597326"/>
    </cofactor>
</comment>
<evidence type="ECO:0000256" key="12">
    <source>
        <dbReference type="HAMAP-Rule" id="MF_00133"/>
    </source>
</evidence>
<dbReference type="HAMAP" id="MF_00133">
    <property type="entry name" value="Trp_synth_beta"/>
    <property type="match status" value="1"/>
</dbReference>
<gene>
    <name evidence="12" type="primary">trpB</name>
    <name evidence="14" type="ORF">EDC57_1091</name>
</gene>
<dbReference type="CDD" id="cd06446">
    <property type="entry name" value="Trp-synth_B"/>
    <property type="match status" value="1"/>
</dbReference>
<evidence type="ECO:0000313" key="15">
    <source>
        <dbReference type="Proteomes" id="UP000276634"/>
    </source>
</evidence>
<evidence type="ECO:0000256" key="1">
    <source>
        <dbReference type="ARBA" id="ARBA00001933"/>
    </source>
</evidence>
<organism evidence="14 15">
    <name type="scientific">Inmirania thermothiophila</name>
    <dbReference type="NCBI Taxonomy" id="1750597"/>
    <lineage>
        <taxon>Bacteria</taxon>
        <taxon>Pseudomonadati</taxon>
        <taxon>Pseudomonadota</taxon>
        <taxon>Gammaproteobacteria</taxon>
        <taxon>Chromatiales</taxon>
        <taxon>Ectothiorhodospiraceae</taxon>
        <taxon>Inmirania</taxon>
    </lineage>
</organism>
<dbReference type="OrthoDB" id="9766131at2"/>
<evidence type="ECO:0000256" key="3">
    <source>
        <dbReference type="ARBA" id="ARBA00004733"/>
    </source>
</evidence>
<keyword evidence="15" id="KW-1185">Reference proteome</keyword>
<dbReference type="InterPro" id="IPR001926">
    <property type="entry name" value="TrpB-like_PALP"/>
</dbReference>
<dbReference type="InterPro" id="IPR023026">
    <property type="entry name" value="Trp_synth_beta/beta-like"/>
</dbReference>
<dbReference type="Pfam" id="PF00291">
    <property type="entry name" value="PALP"/>
    <property type="match status" value="1"/>
</dbReference>
<evidence type="ECO:0000256" key="8">
    <source>
        <dbReference type="ARBA" id="ARBA00022898"/>
    </source>
</evidence>
<comment type="similarity">
    <text evidence="4 12">Belongs to the TrpB family.</text>
</comment>
<evidence type="ECO:0000256" key="9">
    <source>
        <dbReference type="ARBA" id="ARBA00023141"/>
    </source>
</evidence>
<comment type="subunit">
    <text evidence="5 12">Tetramer of two alpha and two beta chains.</text>
</comment>
<evidence type="ECO:0000256" key="10">
    <source>
        <dbReference type="ARBA" id="ARBA00023239"/>
    </source>
</evidence>
<dbReference type="InterPro" id="IPR006654">
    <property type="entry name" value="Trp_synth_beta"/>
</dbReference>